<dbReference type="AlphaFoldDB" id="A0A117R7X2"/>
<dbReference type="SUPFAM" id="SSF47336">
    <property type="entry name" value="ACP-like"/>
    <property type="match status" value="1"/>
</dbReference>
<gene>
    <name evidence="2" type="ORF">AQJ64_39950</name>
</gene>
<dbReference type="InterPro" id="IPR009081">
    <property type="entry name" value="PP-bd_ACP"/>
</dbReference>
<accession>A0A117R7X2</accession>
<dbReference type="RefSeq" id="WP_055632873.1">
    <property type="nucleotide sequence ID" value="NZ_JBIRRP010000027.1"/>
</dbReference>
<proteinExistence type="predicted"/>
<sequence length="91" mass="9172">MATAEQTAAVPPTDQLSGLIAEVLGVPGAELTEDSGPGVLEAWTSLKHVEVVVVLEEHYGVALSSREIKGITSIAGLRGLLAAKGVAGVAP</sequence>
<reference evidence="2 3" key="1">
    <citation type="submission" date="2015-10" db="EMBL/GenBank/DDBJ databases">
        <title>Draft genome sequence of Streptomyces griseoruber DSM 40281, type strain for the species Streptomyces griseoruber.</title>
        <authorList>
            <person name="Ruckert C."/>
            <person name="Winkler A."/>
            <person name="Kalinowski J."/>
            <person name="Kampfer P."/>
            <person name="Glaeser S."/>
        </authorList>
    </citation>
    <scope>NUCLEOTIDE SEQUENCE [LARGE SCALE GENOMIC DNA]</scope>
    <source>
        <strain evidence="2 3">DSM 40281</strain>
    </source>
</reference>
<comment type="caution">
    <text evidence="2">The sequence shown here is derived from an EMBL/GenBank/DDBJ whole genome shotgun (WGS) entry which is preliminary data.</text>
</comment>
<name>A0A117R7X2_9ACTN</name>
<feature type="domain" description="Carrier" evidence="1">
    <location>
        <begin position="15"/>
        <end position="77"/>
    </location>
</feature>
<evidence type="ECO:0000313" key="2">
    <source>
        <dbReference type="EMBL" id="KUN76066.1"/>
    </source>
</evidence>
<protein>
    <recommendedName>
        <fullName evidence="1">Carrier domain-containing protein</fullName>
    </recommendedName>
</protein>
<evidence type="ECO:0000313" key="3">
    <source>
        <dbReference type="Proteomes" id="UP000052982"/>
    </source>
</evidence>
<dbReference type="Proteomes" id="UP000052982">
    <property type="component" value="Unassembled WGS sequence"/>
</dbReference>
<dbReference type="InterPro" id="IPR036736">
    <property type="entry name" value="ACP-like_sf"/>
</dbReference>
<keyword evidence="3" id="KW-1185">Reference proteome</keyword>
<dbReference type="OrthoDB" id="4325644at2"/>
<organism evidence="2 3">
    <name type="scientific">Streptomyces griseoruber</name>
    <dbReference type="NCBI Taxonomy" id="1943"/>
    <lineage>
        <taxon>Bacteria</taxon>
        <taxon>Bacillati</taxon>
        <taxon>Actinomycetota</taxon>
        <taxon>Actinomycetes</taxon>
        <taxon>Kitasatosporales</taxon>
        <taxon>Streptomycetaceae</taxon>
        <taxon>Streptomyces</taxon>
    </lineage>
</organism>
<evidence type="ECO:0000259" key="1">
    <source>
        <dbReference type="Pfam" id="PF00550"/>
    </source>
</evidence>
<dbReference type="STRING" id="1943.AQJ64_39950"/>
<dbReference type="EMBL" id="LMWW01000070">
    <property type="protein sequence ID" value="KUN76066.1"/>
    <property type="molecule type" value="Genomic_DNA"/>
</dbReference>
<dbReference type="Pfam" id="PF00550">
    <property type="entry name" value="PP-binding"/>
    <property type="match status" value="1"/>
</dbReference>
<dbReference type="Gene3D" id="1.10.1200.10">
    <property type="entry name" value="ACP-like"/>
    <property type="match status" value="1"/>
</dbReference>